<dbReference type="Proteomes" id="UP000223913">
    <property type="component" value="Unassembled WGS sequence"/>
</dbReference>
<proteinExistence type="inferred from homology"/>
<dbReference type="PRINTS" id="PR00080">
    <property type="entry name" value="SDRFAMILY"/>
</dbReference>
<gene>
    <name evidence="4" type="ORF">CRP01_12025</name>
</gene>
<dbReference type="EMBL" id="PDUD01000018">
    <property type="protein sequence ID" value="PHN06294.1"/>
    <property type="molecule type" value="Genomic_DNA"/>
</dbReference>
<dbReference type="PANTHER" id="PTHR43639">
    <property type="entry name" value="OXIDOREDUCTASE, SHORT-CHAIN DEHYDROGENASE/REDUCTASE FAMILY (AFU_ORTHOLOGUE AFUA_5G02870)"/>
    <property type="match status" value="1"/>
</dbReference>
<dbReference type="Gene3D" id="3.40.50.720">
    <property type="entry name" value="NAD(P)-binding Rossmann-like Domain"/>
    <property type="match status" value="1"/>
</dbReference>
<dbReference type="InterPro" id="IPR002347">
    <property type="entry name" value="SDR_fam"/>
</dbReference>
<dbReference type="GO" id="GO:0016491">
    <property type="term" value="F:oxidoreductase activity"/>
    <property type="evidence" value="ECO:0007669"/>
    <property type="project" value="UniProtKB-KW"/>
</dbReference>
<dbReference type="PROSITE" id="PS00061">
    <property type="entry name" value="ADH_SHORT"/>
    <property type="match status" value="1"/>
</dbReference>
<evidence type="ECO:0000256" key="1">
    <source>
        <dbReference type="ARBA" id="ARBA00006484"/>
    </source>
</evidence>
<reference evidence="4 5" key="1">
    <citation type="submission" date="2017-10" db="EMBL/GenBank/DDBJ databases">
        <title>The draft genome sequence of Lewinella nigricans NBRC 102662.</title>
        <authorList>
            <person name="Wang K."/>
        </authorList>
    </citation>
    <scope>NUCLEOTIDE SEQUENCE [LARGE SCALE GENOMIC DNA]</scope>
    <source>
        <strain evidence="4 5">NBRC 102662</strain>
    </source>
</reference>
<evidence type="ECO:0000256" key="2">
    <source>
        <dbReference type="ARBA" id="ARBA00023002"/>
    </source>
</evidence>
<dbReference type="NCBIfam" id="NF009386">
    <property type="entry name" value="PRK12745.1"/>
    <property type="match status" value="1"/>
</dbReference>
<accession>A0A2D0NCQ7</accession>
<sequence>MSNKKVALVTGGSRGIGLGIARALAAEGVQLAINGVRPEERVTETLEELRSTGVDVIYAQGDIGEKADRERMIAEIWDHFGQLNVLVNNAGVAPKERNDLLNMSEDSYDWVMGVNLKGPLFLTQAIANKMLDHKRADADYEACIVNVSSISATVASINRGEYCISKAGIGMMTQLFATRLAGEGIPVYELRPGVIKTDMTSVVTEKYDKLISEGLTLQPRWGFPEDIGKAVASLVRGDFPYSTGQVIMIDGGLTSQRL</sequence>
<dbReference type="PANTHER" id="PTHR43639:SF1">
    <property type="entry name" value="SHORT-CHAIN DEHYDROGENASE_REDUCTASE FAMILY PROTEIN"/>
    <property type="match status" value="1"/>
</dbReference>
<dbReference type="SUPFAM" id="SSF51735">
    <property type="entry name" value="NAD(P)-binding Rossmann-fold domains"/>
    <property type="match status" value="1"/>
</dbReference>
<comment type="similarity">
    <text evidence="1">Belongs to the short-chain dehydrogenases/reductases (SDR) family.</text>
</comment>
<dbReference type="FunFam" id="3.40.50.720:FF:000084">
    <property type="entry name" value="Short-chain dehydrogenase reductase"/>
    <property type="match status" value="1"/>
</dbReference>
<dbReference type="AlphaFoldDB" id="A0A2D0NCQ7"/>
<keyword evidence="2" id="KW-0560">Oxidoreductase</keyword>
<dbReference type="OrthoDB" id="9788235at2"/>
<keyword evidence="5" id="KW-1185">Reference proteome</keyword>
<comment type="caution">
    <text evidence="4">The sequence shown here is derived from an EMBL/GenBank/DDBJ whole genome shotgun (WGS) entry which is preliminary data.</text>
</comment>
<dbReference type="RefSeq" id="WP_099150277.1">
    <property type="nucleotide sequence ID" value="NZ_PDUD01000018.1"/>
</dbReference>
<dbReference type="Pfam" id="PF13561">
    <property type="entry name" value="adh_short_C2"/>
    <property type="match status" value="1"/>
</dbReference>
<dbReference type="InterPro" id="IPR036291">
    <property type="entry name" value="NAD(P)-bd_dom_sf"/>
</dbReference>
<evidence type="ECO:0000313" key="5">
    <source>
        <dbReference type="Proteomes" id="UP000223913"/>
    </source>
</evidence>
<dbReference type="SMART" id="SM00822">
    <property type="entry name" value="PKS_KR"/>
    <property type="match status" value="1"/>
</dbReference>
<feature type="domain" description="Ketoreductase" evidence="3">
    <location>
        <begin position="5"/>
        <end position="198"/>
    </location>
</feature>
<name>A0A2D0NCQ7_FLAN2</name>
<organism evidence="4 5">
    <name type="scientific">Flavilitoribacter nigricans (strain ATCC 23147 / DSM 23189 / NBRC 102662 / NCIMB 1420 / SS-2)</name>
    <name type="common">Lewinella nigricans</name>
    <dbReference type="NCBI Taxonomy" id="1122177"/>
    <lineage>
        <taxon>Bacteria</taxon>
        <taxon>Pseudomonadati</taxon>
        <taxon>Bacteroidota</taxon>
        <taxon>Saprospiria</taxon>
        <taxon>Saprospirales</taxon>
        <taxon>Lewinellaceae</taxon>
        <taxon>Flavilitoribacter</taxon>
    </lineage>
</organism>
<evidence type="ECO:0000259" key="3">
    <source>
        <dbReference type="SMART" id="SM00822"/>
    </source>
</evidence>
<protein>
    <submittedName>
        <fullName evidence="4">3-ketoacyl-ACP reductase</fullName>
    </submittedName>
</protein>
<dbReference type="PRINTS" id="PR00081">
    <property type="entry name" value="GDHRDH"/>
</dbReference>
<dbReference type="InterPro" id="IPR020904">
    <property type="entry name" value="Sc_DH/Rdtase_CS"/>
</dbReference>
<evidence type="ECO:0000313" key="4">
    <source>
        <dbReference type="EMBL" id="PHN06294.1"/>
    </source>
</evidence>
<dbReference type="InterPro" id="IPR057326">
    <property type="entry name" value="KR_dom"/>
</dbReference>